<dbReference type="AlphaFoldDB" id="A0A9X2MVF9"/>
<organism evidence="3 4">
    <name type="scientific">Paenibacillus soyae</name>
    <dbReference type="NCBI Taxonomy" id="2969249"/>
    <lineage>
        <taxon>Bacteria</taxon>
        <taxon>Bacillati</taxon>
        <taxon>Bacillota</taxon>
        <taxon>Bacilli</taxon>
        <taxon>Bacillales</taxon>
        <taxon>Paenibacillaceae</taxon>
        <taxon>Paenibacillus</taxon>
    </lineage>
</organism>
<dbReference type="Proteomes" id="UP001141950">
    <property type="component" value="Unassembled WGS sequence"/>
</dbReference>
<dbReference type="PANTHER" id="PTHR38600:SF2">
    <property type="entry name" value="SLL0088 PROTEIN"/>
    <property type="match status" value="1"/>
</dbReference>
<keyword evidence="4" id="KW-1185">Reference proteome</keyword>
<dbReference type="CDD" id="cd00090">
    <property type="entry name" value="HTH_ARSR"/>
    <property type="match status" value="1"/>
</dbReference>
<dbReference type="PANTHER" id="PTHR38600">
    <property type="entry name" value="TRANSCRIPTIONAL REGULATORY PROTEIN"/>
    <property type="match status" value="1"/>
</dbReference>
<evidence type="ECO:0000313" key="4">
    <source>
        <dbReference type="Proteomes" id="UP001141950"/>
    </source>
</evidence>
<dbReference type="GO" id="GO:0003677">
    <property type="term" value="F:DNA binding"/>
    <property type="evidence" value="ECO:0007669"/>
    <property type="project" value="UniProtKB-KW"/>
</dbReference>
<reference evidence="3" key="1">
    <citation type="submission" date="2022-08" db="EMBL/GenBank/DDBJ databases">
        <title>The genomic sequence of strain Paenibacillus sp. SCIV0701.</title>
        <authorList>
            <person name="Zhao H."/>
        </authorList>
    </citation>
    <scope>NUCLEOTIDE SEQUENCE</scope>
    <source>
        <strain evidence="3">SCIV0701</strain>
    </source>
</reference>
<dbReference type="PRINTS" id="PR00778">
    <property type="entry name" value="HTHARSR"/>
</dbReference>
<comment type="caution">
    <text evidence="3">The sequence shown here is derived from an EMBL/GenBank/DDBJ whole genome shotgun (WGS) entry which is preliminary data.</text>
</comment>
<keyword evidence="1" id="KW-0238">DNA-binding</keyword>
<dbReference type="SUPFAM" id="SSF46785">
    <property type="entry name" value="Winged helix' DNA-binding domain"/>
    <property type="match status" value="1"/>
</dbReference>
<dbReference type="GO" id="GO:0003700">
    <property type="term" value="F:DNA-binding transcription factor activity"/>
    <property type="evidence" value="ECO:0007669"/>
    <property type="project" value="InterPro"/>
</dbReference>
<dbReference type="Pfam" id="PF12840">
    <property type="entry name" value="HTH_20"/>
    <property type="match status" value="1"/>
</dbReference>
<evidence type="ECO:0000259" key="2">
    <source>
        <dbReference type="PROSITE" id="PS50987"/>
    </source>
</evidence>
<gene>
    <name evidence="3" type="ORF">NQZ67_25440</name>
</gene>
<dbReference type="Gene3D" id="1.10.10.10">
    <property type="entry name" value="Winged helix-like DNA-binding domain superfamily/Winged helix DNA-binding domain"/>
    <property type="match status" value="1"/>
</dbReference>
<dbReference type="InterPro" id="IPR001845">
    <property type="entry name" value="HTH_ArsR_DNA-bd_dom"/>
</dbReference>
<dbReference type="InterPro" id="IPR036388">
    <property type="entry name" value="WH-like_DNA-bd_sf"/>
</dbReference>
<dbReference type="NCBIfam" id="NF033788">
    <property type="entry name" value="HTH_metalloreg"/>
    <property type="match status" value="1"/>
</dbReference>
<accession>A0A9X2MVF9</accession>
<protein>
    <submittedName>
        <fullName evidence="3">Metalloregulator ArsR/SmtB family transcription factor</fullName>
    </submittedName>
</protein>
<name>A0A9X2MVF9_9BACL</name>
<dbReference type="InterPro" id="IPR011991">
    <property type="entry name" value="ArsR-like_HTH"/>
</dbReference>
<dbReference type="SMART" id="SM00418">
    <property type="entry name" value="HTH_ARSR"/>
    <property type="match status" value="1"/>
</dbReference>
<proteinExistence type="predicted"/>
<feature type="domain" description="HTH arsR-type" evidence="2">
    <location>
        <begin position="1"/>
        <end position="95"/>
    </location>
</feature>
<dbReference type="RefSeq" id="WP_257451521.1">
    <property type="nucleotide sequence ID" value="NZ_JANIPJ010000024.1"/>
</dbReference>
<evidence type="ECO:0000256" key="1">
    <source>
        <dbReference type="ARBA" id="ARBA00023125"/>
    </source>
</evidence>
<evidence type="ECO:0000313" key="3">
    <source>
        <dbReference type="EMBL" id="MCR2807235.1"/>
    </source>
</evidence>
<dbReference type="EMBL" id="JANIPJ010000024">
    <property type="protein sequence ID" value="MCR2807235.1"/>
    <property type="molecule type" value="Genomic_DNA"/>
</dbReference>
<dbReference type="PROSITE" id="PS50987">
    <property type="entry name" value="HTH_ARSR_2"/>
    <property type="match status" value="1"/>
</dbReference>
<dbReference type="InterPro" id="IPR036390">
    <property type="entry name" value="WH_DNA-bd_sf"/>
</dbReference>
<sequence length="110" mass="12845">MELENDKRLDHIFHALSDSTRREMLRLMAQRDRTVSELAEPFDMSLAAASKHVKVLEHAGLLRRSVQGRTHYCSLDSDTMAQAMKWLSFYEQYWKSRFDALEKALNEPDA</sequence>